<sequence>MANITVSKMTFEPVYEQEVEIVERKGIGHPDTICDLLAENLSANLCGIYLEKFGAIMHHNVDKALLVGGKANAVFGGGQVIEPVEIYLVGRAILEKDGVTIDPQELVERTVKDWISKHIRNLDPEKHVKIYARIKPGSKDLVELFERFQKSGEVPLANDTSFGVGFAPFDDLETAVFQTERFLNSEGMKREHPEIGEDIKVMGVRIRDRIRLTVALAFVSKYVKDKEDYFQKKEAIRQKVQKFIQEKLGKEVEIHINTADSKHGEVYITVTGTSAEQGDDGQVGRGNRVNGLITPYRPMSLEAAAGKNPISHIGKIYNAVANEIARRVVQEVPEVKEAYCYMVSQIGKPINEPQVCDVKVRTTKQVKGLEEPIVQIVKEELEKMPYIWKGFLEGKYTVA</sequence>
<dbReference type="PANTHER" id="PTHR36697:SF1">
    <property type="entry name" value="S-ADENOSYLMETHIONINE SYNTHASE"/>
    <property type="match status" value="1"/>
</dbReference>
<dbReference type="InterPro" id="IPR042544">
    <property type="entry name" value="AdoMet_synthase_3"/>
</dbReference>
<evidence type="ECO:0000313" key="1">
    <source>
        <dbReference type="EMBL" id="SHK43022.1"/>
    </source>
</evidence>
<dbReference type="STRING" id="381751.SAMN05444391_0998"/>
<dbReference type="Pfam" id="PF01941">
    <property type="entry name" value="AdoMet_Synthase"/>
    <property type="match status" value="1"/>
</dbReference>
<dbReference type="NCBIfam" id="NF003366">
    <property type="entry name" value="PRK04439.1-5"/>
    <property type="match status" value="1"/>
</dbReference>
<dbReference type="Gene3D" id="3.30.300.280">
    <property type="entry name" value="S-adenosylmethionine synthetase, C-terminal domain"/>
    <property type="match status" value="1"/>
</dbReference>
<evidence type="ECO:0000313" key="2">
    <source>
        <dbReference type="Proteomes" id="UP000189810"/>
    </source>
</evidence>
<protein>
    <submittedName>
        <fullName evidence="1">S-adenosylmethionine synthetase</fullName>
    </submittedName>
</protein>
<organism evidence="1 2">
    <name type="scientific">Thermocrinis minervae</name>
    <dbReference type="NCBI Taxonomy" id="381751"/>
    <lineage>
        <taxon>Bacteria</taxon>
        <taxon>Pseudomonadati</taxon>
        <taxon>Aquificota</taxon>
        <taxon>Aquificia</taxon>
        <taxon>Aquificales</taxon>
        <taxon>Aquificaceae</taxon>
        <taxon>Thermocrinis</taxon>
    </lineage>
</organism>
<proteinExistence type="predicted"/>
<dbReference type="RefSeq" id="WP_079654120.1">
    <property type="nucleotide sequence ID" value="NZ_LT670846.1"/>
</dbReference>
<name>A0A1M6SE29_9AQUI</name>
<dbReference type="EMBL" id="LT670846">
    <property type="protein sequence ID" value="SHK43022.1"/>
    <property type="molecule type" value="Genomic_DNA"/>
</dbReference>
<dbReference type="Gene3D" id="3.30.300.10">
    <property type="match status" value="1"/>
</dbReference>
<dbReference type="AlphaFoldDB" id="A0A1M6SE29"/>
<keyword evidence="2" id="KW-1185">Reference proteome</keyword>
<dbReference type="Proteomes" id="UP000189810">
    <property type="component" value="Chromosome I"/>
</dbReference>
<dbReference type="PANTHER" id="PTHR36697">
    <property type="entry name" value="S-ADENOSYLMETHIONINE SYNTHASE"/>
    <property type="match status" value="1"/>
</dbReference>
<dbReference type="InterPro" id="IPR027790">
    <property type="entry name" value="AdoMet_synthase_2_family"/>
</dbReference>
<dbReference type="OrthoDB" id="9770738at2"/>
<gene>
    <name evidence="1" type="ORF">SAMN05444391_0998</name>
</gene>
<accession>A0A1M6SE29</accession>
<reference evidence="1 2" key="1">
    <citation type="submission" date="2016-11" db="EMBL/GenBank/DDBJ databases">
        <authorList>
            <person name="Jaros S."/>
            <person name="Januszkiewicz K."/>
            <person name="Wedrychowicz H."/>
        </authorList>
    </citation>
    <scope>NUCLEOTIDE SEQUENCE [LARGE SCALE GENOMIC DNA]</scope>
    <source>
        <strain evidence="1 2">DSM 19557</strain>
    </source>
</reference>